<dbReference type="Gene3D" id="2.60.40.10">
    <property type="entry name" value="Immunoglobulins"/>
    <property type="match status" value="1"/>
</dbReference>
<dbReference type="InterPro" id="IPR036179">
    <property type="entry name" value="Ig-like_dom_sf"/>
</dbReference>
<dbReference type="AlphaFoldDB" id="A0A3B4A3G6"/>
<reference evidence="2" key="2">
    <citation type="submission" date="2025-09" db="UniProtKB">
        <authorList>
            <consortium name="Ensembl"/>
        </authorList>
    </citation>
    <scope>IDENTIFICATION</scope>
</reference>
<keyword evidence="1" id="KW-1133">Transmembrane helix</keyword>
<keyword evidence="1" id="KW-0472">Membrane</keyword>
<dbReference type="STRING" id="409849.ENSPMGP00000011021"/>
<sequence>MQCSNISIQMRRRQLLCFCINILNLFFSDSGAILQMPVRPVSTGQSVKLICQNLTSLTSSARFYKNGDFLSEQPSGQMILQQVALSDKGMYHCETQGQRSLQSELRVEPPPSFSLLLPVVGSVVGVVFLIVVVLLVLLIKRCRCKKKTKGQCPTGPVSYGLDVQCETEK</sequence>
<dbReference type="SUPFAM" id="SSF48726">
    <property type="entry name" value="Immunoglobulin"/>
    <property type="match status" value="1"/>
</dbReference>
<evidence type="ECO:0000256" key="1">
    <source>
        <dbReference type="SAM" id="Phobius"/>
    </source>
</evidence>
<protein>
    <submittedName>
        <fullName evidence="2">Uncharacterized protein</fullName>
    </submittedName>
</protein>
<evidence type="ECO:0000313" key="3">
    <source>
        <dbReference type="Proteomes" id="UP000261520"/>
    </source>
</evidence>
<reference evidence="2" key="1">
    <citation type="submission" date="2025-08" db="UniProtKB">
        <authorList>
            <consortium name="Ensembl"/>
        </authorList>
    </citation>
    <scope>IDENTIFICATION</scope>
</reference>
<dbReference type="Pfam" id="PF13895">
    <property type="entry name" value="Ig_2"/>
    <property type="match status" value="1"/>
</dbReference>
<feature type="transmembrane region" description="Helical" evidence="1">
    <location>
        <begin position="115"/>
        <end position="139"/>
    </location>
</feature>
<keyword evidence="3" id="KW-1185">Reference proteome</keyword>
<organism evidence="2 3">
    <name type="scientific">Periophthalmus magnuspinnatus</name>
    <dbReference type="NCBI Taxonomy" id="409849"/>
    <lineage>
        <taxon>Eukaryota</taxon>
        <taxon>Metazoa</taxon>
        <taxon>Chordata</taxon>
        <taxon>Craniata</taxon>
        <taxon>Vertebrata</taxon>
        <taxon>Euteleostomi</taxon>
        <taxon>Actinopterygii</taxon>
        <taxon>Neopterygii</taxon>
        <taxon>Teleostei</taxon>
        <taxon>Neoteleostei</taxon>
        <taxon>Acanthomorphata</taxon>
        <taxon>Gobiaria</taxon>
        <taxon>Gobiiformes</taxon>
        <taxon>Gobioidei</taxon>
        <taxon>Gobiidae</taxon>
        <taxon>Oxudercinae</taxon>
        <taxon>Periophthalmus</taxon>
    </lineage>
</organism>
<proteinExistence type="predicted"/>
<dbReference type="Ensembl" id="ENSPMGT00000011752.1">
    <property type="protein sequence ID" value="ENSPMGP00000011021.1"/>
    <property type="gene ID" value="ENSPMGG00000009134.1"/>
</dbReference>
<keyword evidence="1" id="KW-0812">Transmembrane</keyword>
<name>A0A3B4A3G6_9GOBI</name>
<dbReference type="Proteomes" id="UP000261520">
    <property type="component" value="Unplaced"/>
</dbReference>
<dbReference type="InterPro" id="IPR013783">
    <property type="entry name" value="Ig-like_fold"/>
</dbReference>
<evidence type="ECO:0000313" key="2">
    <source>
        <dbReference type="Ensembl" id="ENSPMGP00000011021.1"/>
    </source>
</evidence>
<feature type="transmembrane region" description="Helical" evidence="1">
    <location>
        <begin position="15"/>
        <end position="34"/>
    </location>
</feature>
<accession>A0A3B4A3G6</accession>